<keyword evidence="3" id="KW-1185">Reference proteome</keyword>
<name>A0A4D6KQE3_VIGUN</name>
<protein>
    <submittedName>
        <fullName evidence="2">Uncharacterized protein</fullName>
    </submittedName>
</protein>
<organism evidence="2 3">
    <name type="scientific">Vigna unguiculata</name>
    <name type="common">Cowpea</name>
    <dbReference type="NCBI Taxonomy" id="3917"/>
    <lineage>
        <taxon>Eukaryota</taxon>
        <taxon>Viridiplantae</taxon>
        <taxon>Streptophyta</taxon>
        <taxon>Embryophyta</taxon>
        <taxon>Tracheophyta</taxon>
        <taxon>Spermatophyta</taxon>
        <taxon>Magnoliopsida</taxon>
        <taxon>eudicotyledons</taxon>
        <taxon>Gunneridae</taxon>
        <taxon>Pentapetalae</taxon>
        <taxon>rosids</taxon>
        <taxon>fabids</taxon>
        <taxon>Fabales</taxon>
        <taxon>Fabaceae</taxon>
        <taxon>Papilionoideae</taxon>
        <taxon>50 kb inversion clade</taxon>
        <taxon>NPAAA clade</taxon>
        <taxon>indigoferoid/millettioid clade</taxon>
        <taxon>Phaseoleae</taxon>
        <taxon>Vigna</taxon>
    </lineage>
</organism>
<proteinExistence type="predicted"/>
<reference evidence="2 3" key="1">
    <citation type="submission" date="2019-04" db="EMBL/GenBank/DDBJ databases">
        <title>An improved genome assembly and genetic linkage map for asparagus bean, Vigna unguiculata ssp. sesquipedialis.</title>
        <authorList>
            <person name="Xia Q."/>
            <person name="Zhang R."/>
            <person name="Dong Y."/>
        </authorList>
    </citation>
    <scope>NUCLEOTIDE SEQUENCE [LARGE SCALE GENOMIC DNA]</scope>
    <source>
        <tissue evidence="2">Leaf</tissue>
    </source>
</reference>
<sequence length="524" mass="58259">MLERRHFFTGVVTRLSVGGVAFGLCFEGVFARRHFFTGVVTRLSVGGVAFGLCFEGVFARRHFFTGVVTRLSVGGVAFGLCFEGVFAREMAGKHTRNASSQKLKEDVNRGESSVSIRKKDVNRGKAPGANFFTGVVTGLSVGGATFRLCFERFFARSCLSPVSETPFSFSSAFISLLAKVEVVEVVWVEGVAEARGAAFGLCYEGVFVHEMAGKRKRNASSQKLKEDVNRGESSVSTRKKDVNRGKAPGSKKKKAPMSDAKPCDNKEFKYILLRSSLSAVSESPFSFSIAFIPLLAKVEVVEVVWVEGVIEAEGWVNHVLNAIILVISVGKGISVPSKMESCDIGVASPCLKFVQMCDEEGHDSLEEVATTMLNEEKVMETEECDYNPYLLAIVPYSIFFAATTFMFKEKCETENISRVIFSRMYTDKVICDCAKRKVNRRVWSLLDYNELFPNRLLSIHDILGAEYDTSVLGENKLTTTLFECGIMVLKYMEHWEANKKYNGQSRPTYSGAELQKFRQDYIID</sequence>
<feature type="region of interest" description="Disordered" evidence="1">
    <location>
        <begin position="218"/>
        <end position="261"/>
    </location>
</feature>
<dbReference type="AlphaFoldDB" id="A0A4D6KQE3"/>
<dbReference type="Proteomes" id="UP000501690">
    <property type="component" value="Linkage Group LG1"/>
</dbReference>
<accession>A0A4D6KQE3</accession>
<evidence type="ECO:0000313" key="2">
    <source>
        <dbReference type="EMBL" id="QCD78880.1"/>
    </source>
</evidence>
<evidence type="ECO:0000256" key="1">
    <source>
        <dbReference type="SAM" id="MobiDB-lite"/>
    </source>
</evidence>
<evidence type="ECO:0000313" key="3">
    <source>
        <dbReference type="Proteomes" id="UP000501690"/>
    </source>
</evidence>
<gene>
    <name evidence="2" type="ORF">DEO72_LG1g2516</name>
</gene>
<dbReference type="EMBL" id="CP039345">
    <property type="protein sequence ID" value="QCD78880.1"/>
    <property type="molecule type" value="Genomic_DNA"/>
</dbReference>